<evidence type="ECO:0000256" key="5">
    <source>
        <dbReference type="HAMAP-Rule" id="MF_02214"/>
    </source>
</evidence>
<dbReference type="SUPFAM" id="SSF53623">
    <property type="entry name" value="MurD-like peptide ligases, catalytic domain"/>
    <property type="match status" value="1"/>
</dbReference>
<dbReference type="AlphaFoldDB" id="A0A947GCP8"/>
<evidence type="ECO:0000259" key="7">
    <source>
        <dbReference type="Pfam" id="PF08353"/>
    </source>
</evidence>
<proteinExistence type="inferred from homology"/>
<keyword evidence="5" id="KW-0961">Cell wall biogenesis/degradation</keyword>
<reference evidence="8" key="1">
    <citation type="journal article" date="2021" name="Microbiology">
        <title>Metagenomic Analysis of the Microbial Community in the Underground Coal Fire Area (Kemerovo Region, Russia) Revealed Predominance of Thermophilic Members of the Phyla Deinococcus-thermus, Aquificae, and Firmicutes.</title>
        <authorList>
            <person name="Kadnikov V."/>
            <person name="Mardanov A.V."/>
            <person name="Beletsky A.V."/>
            <person name="Karnachuk O.V."/>
            <person name="Ravin N.V."/>
        </authorList>
    </citation>
    <scope>NUCLEOTIDE SEQUENCE</scope>
    <source>
        <strain evidence="8">RBS10-49</strain>
    </source>
</reference>
<sequence>MFGDLGCLAAVWLARRLRRLLLRLRRSASSLPGAVALRLCPNLLARFGRAYAGRIVFVTGTNGKTTTTRLLAGLLRAGGRPVVTNEAGANLLQGVATALIAAGRRPPAEAIAVLEVDEGVFPAAARALRPQAVIVTNLSPDQTDRYGSVEAVAERLRRGLAFVRPEGHVFLNADDPTVWSLREAAEAAGARVHAYGFGRATLGEAAEVRRPNGAAGETIAGAEAAETPAQEADAAAGRVLERGACPRCGAPLPFAAERDGPGDYRCPACGFRRPEPEAAAEAAAVATDGLRFWLRIGDFAAPVRLNAPARYNIPNALAAAHAAHALGVPPAALAAALERLDVTGPGRWERFFLPGDEAATVVLVKNPAGARAALEPLGRDPRRFAVVFVLNDRPADGADVSWIWEVPFERLEGHPGLVAVIAAGERADDAALRFLYAGLGPLLFAAPEPEQAIAEGLRRLAAAGGGELYVLATYTALPAVRAALARRARPPGAPDERRGADVLRA</sequence>
<keyword evidence="5" id="KW-0862">Zinc</keyword>
<feature type="binding site" evidence="5">
    <location>
        <position position="245"/>
    </location>
    <ligand>
        <name>Zn(2+)</name>
        <dbReference type="ChEBI" id="CHEBI:29105"/>
    </ligand>
</feature>
<dbReference type="GO" id="GO:0071555">
    <property type="term" value="P:cell wall organization"/>
    <property type="evidence" value="ECO:0007669"/>
    <property type="project" value="UniProtKB-KW"/>
</dbReference>
<evidence type="ECO:0000313" key="8">
    <source>
        <dbReference type="EMBL" id="MBT9283359.1"/>
    </source>
</evidence>
<comment type="catalytic activity">
    <reaction evidence="5">
        <text>beta-D-GlcNAc-(1-&gt;4)-Mur2Ac(oyl-L-Ala-gamma-D-Glu-L-Lys-D-Ala-D-Ala)-di-trans,octa-cis-undecaprenyl diphosphate + ATP = beta-D-GlcNAc-(1-&gt;4)-Mur2Ac(oyl-L-Ala-gamma-D-O-P-Glu-L-Lys-D-Ala-D-Ala)-di-trans,octa-cis-undecaprenyl diphosphate + ADP</text>
        <dbReference type="Rhea" id="RHEA:59488"/>
        <dbReference type="ChEBI" id="CHEBI:30616"/>
        <dbReference type="ChEBI" id="CHEBI:60033"/>
        <dbReference type="ChEBI" id="CHEBI:143132"/>
        <dbReference type="ChEBI" id="CHEBI:456216"/>
    </reaction>
</comment>
<keyword evidence="3 5" id="KW-0547">Nucleotide-binding</keyword>
<dbReference type="InterPro" id="IPR018109">
    <property type="entry name" value="Folylpolyglutamate_synth_CS"/>
</dbReference>
<dbReference type="Gene3D" id="3.40.1190.10">
    <property type="entry name" value="Mur-like, catalytic domain"/>
    <property type="match status" value="1"/>
</dbReference>
<dbReference type="InterPro" id="IPR036565">
    <property type="entry name" value="Mur-like_cat_sf"/>
</dbReference>
<dbReference type="Proteomes" id="UP000748108">
    <property type="component" value="Unassembled WGS sequence"/>
</dbReference>
<evidence type="ECO:0000256" key="2">
    <source>
        <dbReference type="ARBA" id="ARBA00022598"/>
    </source>
</evidence>
<dbReference type="GO" id="GO:0004326">
    <property type="term" value="F:tetrahydrofolylpolyglutamate synthase activity"/>
    <property type="evidence" value="ECO:0007669"/>
    <property type="project" value="InterPro"/>
</dbReference>
<keyword evidence="5" id="KW-0573">Peptidoglycan synthesis</keyword>
<evidence type="ECO:0000256" key="3">
    <source>
        <dbReference type="ARBA" id="ARBA00022741"/>
    </source>
</evidence>
<evidence type="ECO:0000256" key="4">
    <source>
        <dbReference type="ARBA" id="ARBA00022840"/>
    </source>
</evidence>
<dbReference type="GO" id="GO:0008360">
    <property type="term" value="P:regulation of cell shape"/>
    <property type="evidence" value="ECO:0007669"/>
    <property type="project" value="UniProtKB-KW"/>
</dbReference>
<keyword evidence="4 5" id="KW-0067">ATP-binding</keyword>
<dbReference type="EC" id="6.3.5.13" evidence="5"/>
<dbReference type="EMBL" id="JAHHQF010000094">
    <property type="protein sequence ID" value="MBT9283359.1"/>
    <property type="molecule type" value="Genomic_DNA"/>
</dbReference>
<feature type="active site" evidence="5">
    <location>
        <position position="399"/>
    </location>
</feature>
<dbReference type="PANTHER" id="PTHR23135">
    <property type="entry name" value="MUR LIGASE FAMILY MEMBER"/>
    <property type="match status" value="1"/>
</dbReference>
<dbReference type="GO" id="GO:0140282">
    <property type="term" value="F:carbon-nitrogen ligase activity on lipid II"/>
    <property type="evidence" value="ECO:0007669"/>
    <property type="project" value="UniProtKB-UniRule"/>
</dbReference>
<feature type="domain" description="Mur ligase central" evidence="6">
    <location>
        <begin position="58"/>
        <end position="201"/>
    </location>
</feature>
<comment type="catalytic activity">
    <reaction evidence="5">
        <text>beta-D-GlcNAc-(1-&gt;4)-Mur2Ac(oyl-L-Ala-gamma-D-Glu-L-Lys-D-Ala-D-Ala)-di-trans,octa-cis-undecaprenyl diphosphate + L-glutamine + ATP + H2O = beta-D-GlcNAc-(1-&gt;4)-Mur2Ac(oyl-L-Ala-D-isoglutaminyl-L-Lys-D-Ala-D-Ala)-di-trans,octa-cis-undecaprenyl diphosphate + L-glutamate + ADP + phosphate + H(+)</text>
        <dbReference type="Rhea" id="RHEA:57928"/>
        <dbReference type="ChEBI" id="CHEBI:15377"/>
        <dbReference type="ChEBI" id="CHEBI:15378"/>
        <dbReference type="ChEBI" id="CHEBI:29985"/>
        <dbReference type="ChEBI" id="CHEBI:30616"/>
        <dbReference type="ChEBI" id="CHEBI:43474"/>
        <dbReference type="ChEBI" id="CHEBI:58359"/>
        <dbReference type="ChEBI" id="CHEBI:60033"/>
        <dbReference type="ChEBI" id="CHEBI:62233"/>
        <dbReference type="ChEBI" id="CHEBI:456216"/>
        <dbReference type="EC" id="6.3.5.13"/>
    </reaction>
</comment>
<feature type="binding site" evidence="5">
    <location>
        <position position="248"/>
    </location>
    <ligand>
        <name>Zn(2+)</name>
        <dbReference type="ChEBI" id="CHEBI:29105"/>
    </ligand>
</feature>
<feature type="binding site" evidence="5">
    <location>
        <position position="266"/>
    </location>
    <ligand>
        <name>Zn(2+)</name>
        <dbReference type="ChEBI" id="CHEBI:29105"/>
    </ligand>
</feature>
<comment type="caution">
    <text evidence="8">The sequence shown here is derived from an EMBL/GenBank/DDBJ whole genome shotgun (WGS) entry which is preliminary data.</text>
</comment>
<dbReference type="InterPro" id="IPR043703">
    <property type="entry name" value="Lipid_II_synth_MurT"/>
</dbReference>
<comment type="function">
    <text evidence="5">The lipid II isoglutaminyl synthase complex catalyzes the formation of alpha-D-isoglutamine in the cell wall lipid II stem peptide. The MurT subunit catalyzes the ATP-dependent amidation of D-glutamate residue of lipid II, converting it to an isoglutamine residue.</text>
</comment>
<dbReference type="Pfam" id="PF08245">
    <property type="entry name" value="Mur_ligase_M"/>
    <property type="match status" value="1"/>
</dbReference>
<dbReference type="HAMAP" id="MF_02214">
    <property type="entry name" value="Lipid_II_synth_MurT"/>
    <property type="match status" value="1"/>
</dbReference>
<feature type="domain" description="Lipid II isoglutaminyl synthase (glutamine-hydrolyzing) subunit MurT C-terminal" evidence="7">
    <location>
        <begin position="363"/>
        <end position="477"/>
    </location>
</feature>
<accession>A0A947GCP8</accession>
<comment type="catalytic activity">
    <reaction evidence="5">
        <text>beta-D-GlcNAc-(1-&gt;4)-Mur2Ac(oyl-L-Ala-gamma-D-O-P-Glu-L-Lys-D-Ala-D-Ala)-di-trans,octa-cis-undecaprenyl diphosphate + NH4(+) = beta-D-GlcNAc-(1-&gt;4)-Mur2Ac(oyl-L-Ala-D-isoglutaminyl-L-Lys-D-Ala-D-Ala)-di-trans,octa-cis-undecaprenyl diphosphate + phosphate + H(+)</text>
        <dbReference type="Rhea" id="RHEA:57932"/>
        <dbReference type="ChEBI" id="CHEBI:15378"/>
        <dbReference type="ChEBI" id="CHEBI:28938"/>
        <dbReference type="ChEBI" id="CHEBI:43474"/>
        <dbReference type="ChEBI" id="CHEBI:62233"/>
        <dbReference type="ChEBI" id="CHEBI:143132"/>
    </reaction>
</comment>
<dbReference type="Pfam" id="PF08353">
    <property type="entry name" value="MurT_C"/>
    <property type="match status" value="1"/>
</dbReference>
<comment type="similarity">
    <text evidence="5">Belongs to the MurCDEF family. MurT subfamily.</text>
</comment>
<keyword evidence="5" id="KW-0133">Cell shape</keyword>
<dbReference type="InterPro" id="IPR013564">
    <property type="entry name" value="MurT_C"/>
</dbReference>
<dbReference type="PANTHER" id="PTHR23135:SF7">
    <property type="entry name" value="LIPID II ISOGLUTAMINYL SYNTHASE (GLUTAMINE-HYDROLYZING) SUBUNIT MURT"/>
    <property type="match status" value="1"/>
</dbReference>
<protein>
    <recommendedName>
        <fullName evidence="5">Lipid II isoglutaminyl synthase (glutamine-hydrolyzing) subunit MurT</fullName>
        <ecNumber evidence="5">6.3.5.13</ecNumber>
    </recommendedName>
</protein>
<comment type="subunit">
    <text evidence="5">Forms a heterodimer with GatD.</text>
</comment>
<gene>
    <name evidence="5" type="primary">murT</name>
    <name evidence="8" type="ORF">KM312_12110</name>
</gene>
<dbReference type="PROSITE" id="PS01011">
    <property type="entry name" value="FOLYLPOLYGLU_SYNT_1"/>
    <property type="match status" value="1"/>
</dbReference>
<comment type="pathway">
    <text evidence="1 5">Cell wall biogenesis; peptidoglycan biosynthesis.</text>
</comment>
<evidence type="ECO:0000313" key="9">
    <source>
        <dbReference type="Proteomes" id="UP000748108"/>
    </source>
</evidence>
<dbReference type="GO" id="GO:0008270">
    <property type="term" value="F:zinc ion binding"/>
    <property type="evidence" value="ECO:0007669"/>
    <property type="project" value="UniProtKB-UniRule"/>
</dbReference>
<dbReference type="InterPro" id="IPR013221">
    <property type="entry name" value="Mur_ligase_cen"/>
</dbReference>
<dbReference type="GO" id="GO:0005524">
    <property type="term" value="F:ATP binding"/>
    <property type="evidence" value="ECO:0007669"/>
    <property type="project" value="UniProtKB-UniRule"/>
</dbReference>
<dbReference type="GO" id="GO:0009252">
    <property type="term" value="P:peptidoglycan biosynthetic process"/>
    <property type="evidence" value="ECO:0007669"/>
    <property type="project" value="UniProtKB-UniRule"/>
</dbReference>
<keyword evidence="2 5" id="KW-0436">Ligase</keyword>
<feature type="binding site" evidence="5">
    <location>
        <position position="269"/>
    </location>
    <ligand>
        <name>Zn(2+)</name>
        <dbReference type="ChEBI" id="CHEBI:29105"/>
    </ligand>
</feature>
<evidence type="ECO:0000259" key="6">
    <source>
        <dbReference type="Pfam" id="PF08245"/>
    </source>
</evidence>
<evidence type="ECO:0000256" key="1">
    <source>
        <dbReference type="ARBA" id="ARBA00004752"/>
    </source>
</evidence>
<name>A0A947GCP8_HYDSH</name>
<organism evidence="8 9">
    <name type="scientific">Hydrogenibacillus schlegelii</name>
    <name type="common">Bacillus schlegelii</name>
    <dbReference type="NCBI Taxonomy" id="1484"/>
    <lineage>
        <taxon>Bacteria</taxon>
        <taxon>Bacillati</taxon>
        <taxon>Bacillota</taxon>
        <taxon>Bacilli</taxon>
        <taxon>Bacillales</taxon>
        <taxon>Bacillales Family X. Incertae Sedis</taxon>
        <taxon>Hydrogenibacillus</taxon>
    </lineage>
</organism>
<keyword evidence="5" id="KW-0479">Metal-binding</keyword>